<dbReference type="EMBL" id="CP077091">
    <property type="protein sequence ID" value="QXI18286.1"/>
    <property type="molecule type" value="Genomic_DNA"/>
</dbReference>
<sequence>MARIQPFTHETLGTLLALSGRLNLSLFMPAHRTFPERTQDPIRFKNLIRQLEGLLEEHNPEADKDRLLAPFHELLDDQAFWNTCPASIAVFAGDEHFIVLGLQQAVREIVIVNSHPYLKPLLRLVPVTDRCQVLCLSRDSVRMYQGTAQQMEEVELPEAVPTRQVDALGDELTPRDQQGHPDGFSGGGERGDPMMHESGGGGKQDEINIDRERFFRAVDKAITEHCSRQCCLPLVLVALAENQAVFRAVSHNPFLLPDGIERDPATLQPAQLAAACATLLRQRHDDALDKALDRFGVARGQGAVGRDLPDIAKAAAEGRVALLLVEAEREIAGSLAANAINRDASPGAKIHSEDILDELILAVIRQGGDVVVVPPERSMPTETGAAAVYRY</sequence>
<organism evidence="2 3">
    <name type="scientific">Pseudomonas hamedanensis</name>
    <dbReference type="NCBI Taxonomy" id="2745504"/>
    <lineage>
        <taxon>Bacteria</taxon>
        <taxon>Pseudomonadati</taxon>
        <taxon>Pseudomonadota</taxon>
        <taxon>Gammaproteobacteria</taxon>
        <taxon>Pseudomonadales</taxon>
        <taxon>Pseudomonadaceae</taxon>
        <taxon>Pseudomonas</taxon>
    </lineage>
</organism>
<dbReference type="AlphaFoldDB" id="A0A9E6P2F5"/>
<dbReference type="RefSeq" id="WP_186548113.1">
    <property type="nucleotide sequence ID" value="NZ_CP077091.1"/>
</dbReference>
<accession>A0A9E6P2F5</accession>
<evidence type="ECO:0000313" key="3">
    <source>
        <dbReference type="Proteomes" id="UP000631521"/>
    </source>
</evidence>
<reference evidence="2 3" key="1">
    <citation type="journal article" date="2020" name="Microorganisms">
        <title>Reliable Identification of Environmental Pseudomonas Isolates Using the rpoD Gene.</title>
        <authorList>
            <consortium name="The Broad Institute Genome Sequencing Platform"/>
            <person name="Girard L."/>
            <person name="Lood C."/>
            <person name="Rokni-Zadeh H."/>
            <person name="van Noort V."/>
            <person name="Lavigne R."/>
            <person name="De Mot R."/>
        </authorList>
    </citation>
    <scope>NUCLEOTIDE SEQUENCE [LARGE SCALE GENOMIC DNA]</scope>
    <source>
        <strain evidence="2 3">SWRI65</strain>
    </source>
</reference>
<protein>
    <submittedName>
        <fullName evidence="2">Uncharacterized protein</fullName>
    </submittedName>
</protein>
<evidence type="ECO:0000313" key="2">
    <source>
        <dbReference type="EMBL" id="QXI18286.1"/>
    </source>
</evidence>
<keyword evidence="3" id="KW-1185">Reference proteome</keyword>
<reference evidence="2 3" key="2">
    <citation type="journal article" date="2021" name="Microorganisms">
        <title>The Ever-Expanding Pseudomonas Genus: Description of 43 New Species and Partition of the Pseudomonas putida Group.</title>
        <authorList>
            <person name="Girard L."/>
            <person name="Lood C."/>
            <person name="Hofte M."/>
            <person name="Vandamme P."/>
            <person name="Rokni-Zadeh H."/>
            <person name="van Noort V."/>
            <person name="Lavigne R."/>
            <person name="De Mot R."/>
        </authorList>
    </citation>
    <scope>NUCLEOTIDE SEQUENCE [LARGE SCALE GENOMIC DNA]</scope>
    <source>
        <strain evidence="2 3">SWRI65</strain>
    </source>
</reference>
<dbReference type="InterPro" id="IPR041289">
    <property type="entry name" value="Bact_RF_family3"/>
</dbReference>
<dbReference type="Pfam" id="PF18845">
    <property type="entry name" value="baeRF_family3"/>
    <property type="match status" value="1"/>
</dbReference>
<dbReference type="Proteomes" id="UP000631521">
    <property type="component" value="Chromosome"/>
</dbReference>
<name>A0A9E6P2F5_9PSED</name>
<gene>
    <name evidence="2" type="ORF">HU739_004650</name>
</gene>
<proteinExistence type="predicted"/>
<feature type="region of interest" description="Disordered" evidence="1">
    <location>
        <begin position="170"/>
        <end position="206"/>
    </location>
</feature>
<dbReference type="KEGG" id="phv:HU739_004650"/>
<evidence type="ECO:0000256" key="1">
    <source>
        <dbReference type="SAM" id="MobiDB-lite"/>
    </source>
</evidence>